<keyword evidence="7" id="KW-1185">Reference proteome</keyword>
<dbReference type="InterPro" id="IPR013783">
    <property type="entry name" value="Ig-like_fold"/>
</dbReference>
<dbReference type="OrthoDB" id="9799230at2"/>
<feature type="chain" id="PRO_5012263659" evidence="3">
    <location>
        <begin position="33"/>
        <end position="1384"/>
    </location>
</feature>
<gene>
    <name evidence="6" type="ORF">SAMN05421770_102180</name>
</gene>
<dbReference type="InterPro" id="IPR050952">
    <property type="entry name" value="TRIM-NHL_E3_ligases"/>
</dbReference>
<evidence type="ECO:0000259" key="5">
    <source>
        <dbReference type="Pfam" id="PF18676"/>
    </source>
</evidence>
<dbReference type="GO" id="GO:0008270">
    <property type="term" value="F:zinc ion binding"/>
    <property type="evidence" value="ECO:0007669"/>
    <property type="project" value="UniProtKB-KW"/>
</dbReference>
<dbReference type="SMART" id="SM00135">
    <property type="entry name" value="LY"/>
    <property type="match status" value="3"/>
</dbReference>
<dbReference type="InterPro" id="IPR041286">
    <property type="entry name" value="MBG_2"/>
</dbReference>
<dbReference type="Pfam" id="PF16640">
    <property type="entry name" value="Big_3_5"/>
    <property type="match status" value="2"/>
</dbReference>
<evidence type="ECO:0000256" key="2">
    <source>
        <dbReference type="PROSITE-ProRule" id="PRU00504"/>
    </source>
</evidence>
<dbReference type="Proteomes" id="UP000198356">
    <property type="component" value="Unassembled WGS sequence"/>
</dbReference>
<reference evidence="6 7" key="1">
    <citation type="submission" date="2017-06" db="EMBL/GenBank/DDBJ databases">
        <authorList>
            <person name="Kim H.J."/>
            <person name="Triplett B.A."/>
        </authorList>
    </citation>
    <scope>NUCLEOTIDE SEQUENCE [LARGE SCALE GENOMIC DNA]</scope>
    <source>
        <strain evidence="6 7">DSM 18704</strain>
    </source>
</reference>
<dbReference type="Gene3D" id="2.40.10.500">
    <property type="match status" value="1"/>
</dbReference>
<dbReference type="InterPro" id="IPR000033">
    <property type="entry name" value="LDLR_classB_rpt"/>
</dbReference>
<keyword evidence="1" id="KW-0677">Repeat</keyword>
<protein>
    <submittedName>
        <fullName evidence="6">NHL repeat-containing protein</fullName>
    </submittedName>
</protein>
<evidence type="ECO:0000313" key="6">
    <source>
        <dbReference type="EMBL" id="SNS75145.1"/>
    </source>
</evidence>
<feature type="domain" description="MBG" evidence="5">
    <location>
        <begin position="1025"/>
        <end position="1097"/>
    </location>
</feature>
<dbReference type="InterPro" id="IPR001258">
    <property type="entry name" value="NHL_repeat"/>
</dbReference>
<organism evidence="6 7">
    <name type="scientific">Granulicella rosea</name>
    <dbReference type="NCBI Taxonomy" id="474952"/>
    <lineage>
        <taxon>Bacteria</taxon>
        <taxon>Pseudomonadati</taxon>
        <taxon>Acidobacteriota</taxon>
        <taxon>Terriglobia</taxon>
        <taxon>Terriglobales</taxon>
        <taxon>Acidobacteriaceae</taxon>
        <taxon>Granulicella</taxon>
    </lineage>
</organism>
<dbReference type="InterPro" id="IPR011042">
    <property type="entry name" value="6-blade_b-propeller_TolB-like"/>
</dbReference>
<dbReference type="InterPro" id="IPR032109">
    <property type="entry name" value="Big_3_5"/>
</dbReference>
<dbReference type="SUPFAM" id="SSF101898">
    <property type="entry name" value="NHL repeat"/>
    <property type="match status" value="1"/>
</dbReference>
<dbReference type="Gene3D" id="2.60.40.10">
    <property type="entry name" value="Immunoglobulins"/>
    <property type="match status" value="3"/>
</dbReference>
<sequence length="1384" mass="136545">MSRSSAFAVARRLILAAVSICAASAGSTPAAAAAATPQLLPYTITTVAGGAATNPAAGAACAAGSTRVSTDAYGDGCLATQVSIPLTRAVVADSQGNLFIVDGTNNIIRRVDAHTGVITTIAGNASATPAAGVACASGSSLVATGTLGDGCLATQVKLAAPEGIAFDPAGNLWFSDFTLGAVREINKTTGIITTPVNASGTSGYKAEGAANPGVSVLATAGQLYRPYGIAFDRAGNLYIADNYNNSVEAVNLQSTSTSIAGITIAAGHIYTIAGAGCAIGTSPGCTSAYGKTGGQSPSSTLDSPYQIAVDNSGNIYIADEYPYDVRVISASTGILSTFANSAFTKSATIVRGPAVSTSLASTFGVATDSYGNVYIGVYDATTSSSYIDRVDIATGIIYPIAGQAVTAVQTAGAASASATYCSAKTDAIGDGCPATQATLFKPYQPSLDAAGNVYVADQGNGLIRKVSVGTQFAATATGSSITQNIEIHFGAGDAPATSAAYALPTGFTEFTLGSAVCGAVNSDNTEDCVLPVTFTPAAPGGRTAPLTVKSSLGSTVTFSLTGLGQAPVLSVDPGTQTTLSSTGLSAVNGIALDSAGNTYAALPNATSGSVVKLTSAGVASTVGTIAKASAVAVDAAGNVYAALSTGTVVEVPANGSAQITLGTGFTKPSGIAVDGFGDVFVSDQSANQVSEIFAGIGTQTVLATGLNGPSGLAVDSFGNVFVANTIANNVVEIPFGVGSTITLGSGLSSPSAVAVDAAGSVYVADSRNGRIVFIPNESGTLNTADQLVVVSGLTSPVGVAVSGTGNISVADNSTSAIYTFNRTGATIAFGNDPIGTQLTLPADMVNSGNLPVLFTTPFSVATGNTTDFTLTPTTLTGGTSFAAGLGLQLTAGFKPTATGARTATYLLSTTNVTQPKIVLNGTGITPVNATTTTISATPASGTYGQTVAIGITVSTGSGNPAATGSVTVKVDTASYTVTLTSGAGTLSVPALGAGTHTITANYPGDTLSSPSTAVPVTVTLAKAPLAVVVNSLTKAYYSANPTLTGTLTGVVNNDQIGITYSTTAVTSSPLGTYPITAVAPAAVTANYNVTVTPGVLTVVQATTATTVAASSTSVSATTSVTLTATVSPQAGTQTGGIPTGTVTFFNNGTQLGTPVTINAAGVATYATTFAVVGQSTNNVITATYSGDTNFTKSSASSLTVVSSLPGFTLTPSTNPPAVTVVQGQYGLQTFTLTPTFGYNGTVTFSCTGLIPTVGCTFSPASLTANGANTASFVAVTFTTQQPGPVAMLTTGQKAMWAGIPALALLLGFAGRRRKLLRGLRPLLMLGLCILGLGLSGCGGQKTVSGSTIGADTITVIATGTPGAGSTANITQQFNVTLTITADTK</sequence>
<dbReference type="Pfam" id="PF01436">
    <property type="entry name" value="NHL"/>
    <property type="match status" value="1"/>
</dbReference>
<dbReference type="SUPFAM" id="SSF63829">
    <property type="entry name" value="Calcium-dependent phosphotriesterase"/>
    <property type="match status" value="1"/>
</dbReference>
<feature type="domain" description="Bacterial Ig-like" evidence="4">
    <location>
        <begin position="935"/>
        <end position="1020"/>
    </location>
</feature>
<dbReference type="RefSeq" id="WP_089407692.1">
    <property type="nucleotide sequence ID" value="NZ_FZOU01000002.1"/>
</dbReference>
<keyword evidence="3" id="KW-0732">Signal</keyword>
<feature type="repeat" description="NHL" evidence="2">
    <location>
        <begin position="747"/>
        <end position="777"/>
    </location>
</feature>
<dbReference type="PANTHER" id="PTHR24104">
    <property type="entry name" value="E3 UBIQUITIN-PROTEIN LIGASE NHLRC1-RELATED"/>
    <property type="match status" value="1"/>
</dbReference>
<dbReference type="EMBL" id="FZOU01000002">
    <property type="protein sequence ID" value="SNS75145.1"/>
    <property type="molecule type" value="Genomic_DNA"/>
</dbReference>
<evidence type="ECO:0000259" key="4">
    <source>
        <dbReference type="Pfam" id="PF16640"/>
    </source>
</evidence>
<evidence type="ECO:0000313" key="7">
    <source>
        <dbReference type="Proteomes" id="UP000198356"/>
    </source>
</evidence>
<accession>A0A239H1Z7</accession>
<dbReference type="Pfam" id="PF18676">
    <property type="entry name" value="MBG_2"/>
    <property type="match status" value="1"/>
</dbReference>
<dbReference type="PROSITE" id="PS51125">
    <property type="entry name" value="NHL"/>
    <property type="match status" value="1"/>
</dbReference>
<feature type="signal peptide" evidence="3">
    <location>
        <begin position="1"/>
        <end position="32"/>
    </location>
</feature>
<feature type="domain" description="Bacterial Ig-like" evidence="4">
    <location>
        <begin position="1108"/>
        <end position="1200"/>
    </location>
</feature>
<evidence type="ECO:0000256" key="1">
    <source>
        <dbReference type="ARBA" id="ARBA00022737"/>
    </source>
</evidence>
<proteinExistence type="predicted"/>
<evidence type="ECO:0000256" key="3">
    <source>
        <dbReference type="SAM" id="SignalP"/>
    </source>
</evidence>
<dbReference type="Gene3D" id="2.120.10.30">
    <property type="entry name" value="TolB, C-terminal domain"/>
    <property type="match status" value="5"/>
</dbReference>
<name>A0A239H1Z7_9BACT</name>
<dbReference type="PANTHER" id="PTHR24104:SF25">
    <property type="entry name" value="PROTEIN LIN-41"/>
    <property type="match status" value="1"/>
</dbReference>